<gene>
    <name evidence="1" type="ORF">SAMN05892877_108205</name>
</gene>
<dbReference type="EMBL" id="OBQD01000008">
    <property type="protein sequence ID" value="SOC41327.1"/>
    <property type="molecule type" value="Genomic_DNA"/>
</dbReference>
<evidence type="ECO:0000313" key="1">
    <source>
        <dbReference type="EMBL" id="SOC41327.1"/>
    </source>
</evidence>
<protein>
    <submittedName>
        <fullName evidence="1">Lipopolysaccharide biosynthesis glycosyltransferase</fullName>
    </submittedName>
</protein>
<keyword evidence="2" id="KW-1185">Reference proteome</keyword>
<accession>A0A285UI07</accession>
<dbReference type="Pfam" id="PF01501">
    <property type="entry name" value="Glyco_transf_8"/>
    <property type="match status" value="1"/>
</dbReference>
<name>A0A285UI07_9HYPH</name>
<sequence length="289" mass="33242">MSLRKIAGGSPANSETTLAFAFDSGYLAPFGAMIRSMVRQRTLLDCPIAIYTDDPNVFKDPLVLAVADVKRTVDGSLLETMYKAARDTVKRPERAAWNKGTFLKWSVFERQQTSQLLFLDVDMICRSPLEELLTLRPRKPFLCAPQIQRSLFQDGDGKRRANADIEERLQRLLDGELWGPHTRRVNSGMMLIREPLLKTEFRDELLRYAFASEPQLNEQSHFSKYFAENPSLMATVSVKYNFQANYLRYIEQARRSDFASQATILHYAGKSKPWNATKHEPFQLEWFCA</sequence>
<dbReference type="Gene3D" id="3.90.550.10">
    <property type="entry name" value="Spore Coat Polysaccharide Biosynthesis Protein SpsA, Chain A"/>
    <property type="match status" value="1"/>
</dbReference>
<dbReference type="PANTHER" id="PTHR11183">
    <property type="entry name" value="GLYCOGENIN SUBFAMILY MEMBER"/>
    <property type="match status" value="1"/>
</dbReference>
<organism evidence="1 2">
    <name type="scientific">Rhizobium subbaraonis</name>
    <dbReference type="NCBI Taxonomy" id="908946"/>
    <lineage>
        <taxon>Bacteria</taxon>
        <taxon>Pseudomonadati</taxon>
        <taxon>Pseudomonadota</taxon>
        <taxon>Alphaproteobacteria</taxon>
        <taxon>Hyphomicrobiales</taxon>
        <taxon>Rhizobiaceae</taxon>
        <taxon>Rhizobium/Agrobacterium group</taxon>
        <taxon>Rhizobium</taxon>
    </lineage>
</organism>
<dbReference type="AlphaFoldDB" id="A0A285UI07"/>
<dbReference type="Proteomes" id="UP000219167">
    <property type="component" value="Unassembled WGS sequence"/>
</dbReference>
<keyword evidence="1" id="KW-0808">Transferase</keyword>
<proteinExistence type="predicted"/>
<evidence type="ECO:0000313" key="2">
    <source>
        <dbReference type="Proteomes" id="UP000219167"/>
    </source>
</evidence>
<dbReference type="InterPro" id="IPR050587">
    <property type="entry name" value="GNT1/Glycosyltrans_8"/>
</dbReference>
<dbReference type="SUPFAM" id="SSF53448">
    <property type="entry name" value="Nucleotide-diphospho-sugar transferases"/>
    <property type="match status" value="1"/>
</dbReference>
<reference evidence="1 2" key="1">
    <citation type="submission" date="2017-08" db="EMBL/GenBank/DDBJ databases">
        <authorList>
            <person name="de Groot N.N."/>
        </authorList>
    </citation>
    <scope>NUCLEOTIDE SEQUENCE [LARGE SCALE GENOMIC DNA]</scope>
    <source>
        <strain evidence="1 2">JC85</strain>
    </source>
</reference>
<dbReference type="GO" id="GO:0016757">
    <property type="term" value="F:glycosyltransferase activity"/>
    <property type="evidence" value="ECO:0007669"/>
    <property type="project" value="InterPro"/>
</dbReference>
<dbReference type="RefSeq" id="WP_141402056.1">
    <property type="nucleotide sequence ID" value="NZ_OBQD01000008.1"/>
</dbReference>
<dbReference type="InterPro" id="IPR029044">
    <property type="entry name" value="Nucleotide-diphossugar_trans"/>
</dbReference>
<dbReference type="OrthoDB" id="5672604at2"/>
<dbReference type="InterPro" id="IPR002495">
    <property type="entry name" value="Glyco_trans_8"/>
</dbReference>